<dbReference type="GeneID" id="64197024"/>
<feature type="transmembrane region" description="Helical" evidence="1">
    <location>
        <begin position="188"/>
        <end position="209"/>
    </location>
</feature>
<dbReference type="InterPro" id="IPR036890">
    <property type="entry name" value="HATPase_C_sf"/>
</dbReference>
<dbReference type="RefSeq" id="WP_003539208.1">
    <property type="nucleotide sequence ID" value="NZ_AP031443.1"/>
</dbReference>
<sequence length="420" mass="48650">MINFFIEYLYTLIYVVALSYVISLTYPYIRKENMLRNIMVILSYTFVLNIVTYTSPHNGWLYVIGNLMCISLDFIYCGVLVKRFRLNNLFITTIYYSIQIIVGSVMIAVALEIFDNTYLDIVWGSMRVVFPLGNYISSALICKYAVQKRDFVEHQLPKKFLYSFCLINIVEVIIVLILNVLSVEQGDIYIFFILILAGVQMILVNNYIINSSRMYLRNKELELANYSYATTRRHISELEKEQERLYKFKHDINNHLQVLEEVVETESVANQYLKAIKEDLNAPVKLIRTGNIFVDACLNAKIRNNDEVNYVVDAVIDRNVNIAQDKLCSLLFNLIDNATEAALKTAEKIVEIKIFSKGNMLLISIINSTNRPLNYESKKGRDHGKGLIIIKEVVETYHGTMEYFYENNKVHCDILLNVDN</sequence>
<dbReference type="EMBL" id="QUSL01000034">
    <property type="protein sequence ID" value="RGD79710.1"/>
    <property type="molecule type" value="Genomic_DNA"/>
</dbReference>
<dbReference type="SUPFAM" id="SSF55874">
    <property type="entry name" value="ATPase domain of HSP90 chaperone/DNA topoisomerase II/histidine kinase"/>
    <property type="match status" value="1"/>
</dbReference>
<evidence type="ECO:0000256" key="1">
    <source>
        <dbReference type="SAM" id="Phobius"/>
    </source>
</evidence>
<dbReference type="Pfam" id="PF14501">
    <property type="entry name" value="HATPase_c_5"/>
    <property type="match status" value="1"/>
</dbReference>
<keyword evidence="1" id="KW-0812">Transmembrane</keyword>
<evidence type="ECO:0000313" key="3">
    <source>
        <dbReference type="EMBL" id="RGD79710.1"/>
    </source>
</evidence>
<evidence type="ECO:0000259" key="2">
    <source>
        <dbReference type="Pfam" id="PF14501"/>
    </source>
</evidence>
<dbReference type="Gene3D" id="3.30.565.10">
    <property type="entry name" value="Histidine kinase-like ATPase, C-terminal domain"/>
    <property type="match status" value="1"/>
</dbReference>
<feature type="domain" description="Sensor histidine kinase NatK-like C-terminal" evidence="2">
    <location>
        <begin position="327"/>
        <end position="416"/>
    </location>
</feature>
<evidence type="ECO:0000313" key="4">
    <source>
        <dbReference type="Proteomes" id="UP000261032"/>
    </source>
</evidence>
<keyword evidence="1" id="KW-0472">Membrane</keyword>
<name>A0A3E3ACJ6_9FIRM</name>
<feature type="transmembrane region" description="Helical" evidence="1">
    <location>
        <begin position="60"/>
        <end position="81"/>
    </location>
</feature>
<feature type="transmembrane region" description="Helical" evidence="1">
    <location>
        <begin position="160"/>
        <end position="182"/>
    </location>
</feature>
<protein>
    <submittedName>
        <fullName evidence="3">GHKL domain-containing protein</fullName>
    </submittedName>
</protein>
<feature type="transmembrane region" description="Helical" evidence="1">
    <location>
        <begin position="38"/>
        <end position="54"/>
    </location>
</feature>
<feature type="transmembrane region" description="Helical" evidence="1">
    <location>
        <begin position="6"/>
        <end position="26"/>
    </location>
</feature>
<comment type="caution">
    <text evidence="3">The sequence shown here is derived from an EMBL/GenBank/DDBJ whole genome shotgun (WGS) entry which is preliminary data.</text>
</comment>
<feature type="transmembrane region" description="Helical" evidence="1">
    <location>
        <begin position="93"/>
        <end position="114"/>
    </location>
</feature>
<feature type="transmembrane region" description="Helical" evidence="1">
    <location>
        <begin position="126"/>
        <end position="146"/>
    </location>
</feature>
<reference evidence="3 4" key="1">
    <citation type="submission" date="2018-08" db="EMBL/GenBank/DDBJ databases">
        <title>A genome reference for cultivated species of the human gut microbiota.</title>
        <authorList>
            <person name="Zou Y."/>
            <person name="Xue W."/>
            <person name="Luo G."/>
        </authorList>
    </citation>
    <scope>NUCLEOTIDE SEQUENCE [LARGE SCALE GENOMIC DNA]</scope>
    <source>
        <strain evidence="3 4">OM06-4</strain>
    </source>
</reference>
<proteinExistence type="predicted"/>
<gene>
    <name evidence="3" type="ORF">DXB93_15800</name>
</gene>
<dbReference type="AlphaFoldDB" id="A0A3E3ACJ6"/>
<dbReference type="InterPro" id="IPR032834">
    <property type="entry name" value="NatK-like_C"/>
</dbReference>
<accession>A0A3E3ACJ6</accession>
<organism evidence="3 4">
    <name type="scientific">Thomasclavelia ramosa</name>
    <dbReference type="NCBI Taxonomy" id="1547"/>
    <lineage>
        <taxon>Bacteria</taxon>
        <taxon>Bacillati</taxon>
        <taxon>Bacillota</taxon>
        <taxon>Erysipelotrichia</taxon>
        <taxon>Erysipelotrichales</taxon>
        <taxon>Coprobacillaceae</taxon>
        <taxon>Thomasclavelia</taxon>
    </lineage>
</organism>
<keyword evidence="1" id="KW-1133">Transmembrane helix</keyword>
<dbReference type="Proteomes" id="UP000261032">
    <property type="component" value="Unassembled WGS sequence"/>
</dbReference>